<name>A0ABV6MGX3_9ACTN</name>
<dbReference type="PROSITE" id="PS00571">
    <property type="entry name" value="AMIDASES"/>
    <property type="match status" value="1"/>
</dbReference>
<dbReference type="Pfam" id="PF01425">
    <property type="entry name" value="Amidase"/>
    <property type="match status" value="1"/>
</dbReference>
<dbReference type="InterPro" id="IPR020556">
    <property type="entry name" value="Amidase_CS"/>
</dbReference>
<dbReference type="PANTHER" id="PTHR11895">
    <property type="entry name" value="TRANSAMIDASE"/>
    <property type="match status" value="1"/>
</dbReference>
<evidence type="ECO:0000313" key="4">
    <source>
        <dbReference type="Proteomes" id="UP001589867"/>
    </source>
</evidence>
<gene>
    <name evidence="3" type="ORF">ACFFIA_40900</name>
</gene>
<dbReference type="Gene3D" id="3.90.1300.10">
    <property type="entry name" value="Amidase signature (AS) domain"/>
    <property type="match status" value="1"/>
</dbReference>
<evidence type="ECO:0000313" key="3">
    <source>
        <dbReference type="EMBL" id="MFC0533978.1"/>
    </source>
</evidence>
<dbReference type="Proteomes" id="UP001589867">
    <property type="component" value="Unassembled WGS sequence"/>
</dbReference>
<dbReference type="EMBL" id="JBHLUH010000094">
    <property type="protein sequence ID" value="MFC0533978.1"/>
    <property type="molecule type" value="Genomic_DNA"/>
</dbReference>
<evidence type="ECO:0000256" key="1">
    <source>
        <dbReference type="ARBA" id="ARBA00009199"/>
    </source>
</evidence>
<comment type="similarity">
    <text evidence="1">Belongs to the amidase family.</text>
</comment>
<proteinExistence type="inferred from homology"/>
<dbReference type="InterPro" id="IPR000120">
    <property type="entry name" value="Amidase"/>
</dbReference>
<organism evidence="3 4">
    <name type="scientific">Phytohabitans kaempferiae</name>
    <dbReference type="NCBI Taxonomy" id="1620943"/>
    <lineage>
        <taxon>Bacteria</taxon>
        <taxon>Bacillati</taxon>
        <taxon>Actinomycetota</taxon>
        <taxon>Actinomycetes</taxon>
        <taxon>Micromonosporales</taxon>
        <taxon>Micromonosporaceae</taxon>
    </lineage>
</organism>
<dbReference type="RefSeq" id="WP_377262262.1">
    <property type="nucleotide sequence ID" value="NZ_JBHLUH010000094.1"/>
</dbReference>
<evidence type="ECO:0000259" key="2">
    <source>
        <dbReference type="Pfam" id="PF01425"/>
    </source>
</evidence>
<protein>
    <submittedName>
        <fullName evidence="3">Amidase</fullName>
    </submittedName>
</protein>
<reference evidence="3 4" key="1">
    <citation type="submission" date="2024-09" db="EMBL/GenBank/DDBJ databases">
        <authorList>
            <person name="Sun Q."/>
            <person name="Mori K."/>
        </authorList>
    </citation>
    <scope>NUCLEOTIDE SEQUENCE [LARGE SCALE GENOMIC DNA]</scope>
    <source>
        <strain evidence="3 4">TBRC 3947</strain>
    </source>
</reference>
<dbReference type="SUPFAM" id="SSF75304">
    <property type="entry name" value="Amidase signature (AS) enzymes"/>
    <property type="match status" value="1"/>
</dbReference>
<feature type="domain" description="Amidase" evidence="2">
    <location>
        <begin position="24"/>
        <end position="456"/>
    </location>
</feature>
<comment type="caution">
    <text evidence="3">The sequence shown here is derived from an EMBL/GenBank/DDBJ whole genome shotgun (WGS) entry which is preliminary data.</text>
</comment>
<keyword evidence="4" id="KW-1185">Reference proteome</keyword>
<sequence length="487" mass="51945">MSTQYLDATATARLVHDGTATPVEILDECIKRIESTNPQINAVIVPLFEKARAEAETVPRDAPFAGVPYVLKDLTVHSKGDPYSGGIRGLKSAGYRSDHDSHFVRRMREAGFVLVGKANTPEMGMYASTEPLAWGPTRNPWDVTRSVGGSSGGSAAAVAAGMVPIAHGNDGGGSIRMPSSFCGVVGLKPTRGRVSSGPLIAESDNVSGKATEGLHTLSIRDAAAVLDLISGHHAGDPYWAPTPRRSFATEVDADPGRLRIGVMADDPSGKTHADPEAVAATMKVAEVLAELGHDVAEGHPEILGSGTYNELWFQSVGVIIARELDRLAGLIGREFTEDDVEPATWGYMQQGRKVGGIAYAAGVDALREQAREMERWWEEDGWDLLLTPTVPVGAPQLGQLAATAENPGASVTRSLVQNLQMFNVSGQPALSLPLVQRRDGMPQGVQLAAAYGREDVLIRVARQLEVAMPWMDRRPPHGYEGDPAGTR</sequence>
<accession>A0ABV6MGX3</accession>
<dbReference type="InterPro" id="IPR036928">
    <property type="entry name" value="AS_sf"/>
</dbReference>
<dbReference type="PANTHER" id="PTHR11895:SF7">
    <property type="entry name" value="GLUTAMYL-TRNA(GLN) AMIDOTRANSFERASE SUBUNIT A, MITOCHONDRIAL"/>
    <property type="match status" value="1"/>
</dbReference>
<dbReference type="InterPro" id="IPR023631">
    <property type="entry name" value="Amidase_dom"/>
</dbReference>